<evidence type="ECO:0000313" key="3">
    <source>
        <dbReference type="Proteomes" id="UP000807353"/>
    </source>
</evidence>
<proteinExistence type="predicted"/>
<protein>
    <submittedName>
        <fullName evidence="2">Uncharacterized protein</fullName>
    </submittedName>
</protein>
<reference evidence="2" key="1">
    <citation type="submission" date="2020-11" db="EMBL/GenBank/DDBJ databases">
        <authorList>
            <consortium name="DOE Joint Genome Institute"/>
            <person name="Ahrendt S."/>
            <person name="Riley R."/>
            <person name="Andreopoulos W."/>
            <person name="Labutti K."/>
            <person name="Pangilinan J."/>
            <person name="Ruiz-Duenas F.J."/>
            <person name="Barrasa J.M."/>
            <person name="Sanchez-Garcia M."/>
            <person name="Camarero S."/>
            <person name="Miyauchi S."/>
            <person name="Serrano A."/>
            <person name="Linde D."/>
            <person name="Babiker R."/>
            <person name="Drula E."/>
            <person name="Ayuso-Fernandez I."/>
            <person name="Pacheco R."/>
            <person name="Padilla G."/>
            <person name="Ferreira P."/>
            <person name="Barriuso J."/>
            <person name="Kellner H."/>
            <person name="Castanera R."/>
            <person name="Alfaro M."/>
            <person name="Ramirez L."/>
            <person name="Pisabarro A.G."/>
            <person name="Kuo A."/>
            <person name="Tritt A."/>
            <person name="Lipzen A."/>
            <person name="He G."/>
            <person name="Yan M."/>
            <person name="Ng V."/>
            <person name="Cullen D."/>
            <person name="Martin F."/>
            <person name="Rosso M.-N."/>
            <person name="Henrissat B."/>
            <person name="Hibbett D."/>
            <person name="Martinez A.T."/>
            <person name="Grigoriev I.V."/>
        </authorList>
    </citation>
    <scope>NUCLEOTIDE SEQUENCE</scope>
    <source>
        <strain evidence="2">CBS 247.69</strain>
    </source>
</reference>
<sequence length="95" mass="10637">MPKSNVAPAEKKKKAKKTDESIWLAKAGDQSKPKNKKPHDHIESYLSEPLLSSDTIPSMGGYLAYWETVHTPLFPGLKEASQIVNKYMRSPNVNL</sequence>
<dbReference type="EMBL" id="MU150401">
    <property type="protein sequence ID" value="KAF9456836.1"/>
    <property type="molecule type" value="Genomic_DNA"/>
</dbReference>
<comment type="caution">
    <text evidence="2">The sequence shown here is derived from an EMBL/GenBank/DDBJ whole genome shotgun (WGS) entry which is preliminary data.</text>
</comment>
<organism evidence="2 3">
    <name type="scientific">Collybia nuda</name>
    <dbReference type="NCBI Taxonomy" id="64659"/>
    <lineage>
        <taxon>Eukaryota</taxon>
        <taxon>Fungi</taxon>
        <taxon>Dikarya</taxon>
        <taxon>Basidiomycota</taxon>
        <taxon>Agaricomycotina</taxon>
        <taxon>Agaricomycetes</taxon>
        <taxon>Agaricomycetidae</taxon>
        <taxon>Agaricales</taxon>
        <taxon>Tricholomatineae</taxon>
        <taxon>Clitocybaceae</taxon>
        <taxon>Collybia</taxon>
    </lineage>
</organism>
<dbReference type="OrthoDB" id="3050260at2759"/>
<dbReference type="Proteomes" id="UP000807353">
    <property type="component" value="Unassembled WGS sequence"/>
</dbReference>
<evidence type="ECO:0000256" key="1">
    <source>
        <dbReference type="SAM" id="MobiDB-lite"/>
    </source>
</evidence>
<feature type="region of interest" description="Disordered" evidence="1">
    <location>
        <begin position="1"/>
        <end position="40"/>
    </location>
</feature>
<name>A0A9P5XW65_9AGAR</name>
<keyword evidence="3" id="KW-1185">Reference proteome</keyword>
<evidence type="ECO:0000313" key="2">
    <source>
        <dbReference type="EMBL" id="KAF9456836.1"/>
    </source>
</evidence>
<accession>A0A9P5XW65</accession>
<gene>
    <name evidence="2" type="ORF">BDZ94DRAFT_1274730</name>
</gene>
<dbReference type="AlphaFoldDB" id="A0A9P5XW65"/>